<dbReference type="InterPro" id="IPR052064">
    <property type="entry name" value="Mito_IMP1_subunit"/>
</dbReference>
<evidence type="ECO:0000313" key="11">
    <source>
        <dbReference type="Proteomes" id="UP000735302"/>
    </source>
</evidence>
<feature type="domain" description="Peptidase S26" evidence="9">
    <location>
        <begin position="101"/>
        <end position="139"/>
    </location>
</feature>
<keyword evidence="11" id="KW-1185">Reference proteome</keyword>
<evidence type="ECO:0000256" key="5">
    <source>
        <dbReference type="ARBA" id="ARBA00023128"/>
    </source>
</evidence>
<dbReference type="InterPro" id="IPR019533">
    <property type="entry name" value="Peptidase_S26"/>
</dbReference>
<evidence type="ECO:0000256" key="1">
    <source>
        <dbReference type="ARBA" id="ARBA00004273"/>
    </source>
</evidence>
<keyword evidence="6" id="KW-0472">Membrane</keyword>
<evidence type="ECO:0000256" key="3">
    <source>
        <dbReference type="ARBA" id="ARBA00022792"/>
    </source>
</evidence>
<sequence length="171" mass="19283">MNAAFSAIRKTVVYTVTGFSSCYCCFRFICGLGKCEDISMEPAIKDGDLVLITPLSINYRLIQKGDIVFCRSPKNPRAVICKRLIGMEGDTVYNDEKGFEEYVEKGRVWLEGDNKDFSVDSRSFGPLPYGLLISKVYLRVRYLAIIAVWLSGSQQRNQGKICNLTKSKTNH</sequence>
<dbReference type="Gene3D" id="2.10.109.10">
    <property type="entry name" value="Umud Fragment, subunit A"/>
    <property type="match status" value="1"/>
</dbReference>
<dbReference type="PANTHER" id="PTHR12383:SF16">
    <property type="entry name" value="MITOCHONDRIAL INNER MEMBRANE PROTEASE SUBUNIT 1"/>
    <property type="match status" value="1"/>
</dbReference>
<comment type="subunit">
    <text evidence="2">Heterodimer of 2 subunits, IMMPL1 and IMMPL2.</text>
</comment>
<comment type="caution">
    <text evidence="10">The sequence shown here is derived from an EMBL/GenBank/DDBJ whole genome shotgun (WGS) entry which is preliminary data.</text>
</comment>
<dbReference type="InterPro" id="IPR000223">
    <property type="entry name" value="Pept_S26A_signal_pept_1"/>
</dbReference>
<comment type="similarity">
    <text evidence="7">Belongs to the peptidase S26 family. IMP1 subfamily.</text>
</comment>
<dbReference type="GO" id="GO:0006627">
    <property type="term" value="P:protein processing involved in protein targeting to mitochondrion"/>
    <property type="evidence" value="ECO:0007669"/>
    <property type="project" value="TreeGrafter"/>
</dbReference>
<dbReference type="GO" id="GO:0042720">
    <property type="term" value="C:mitochondrial inner membrane peptidase complex"/>
    <property type="evidence" value="ECO:0007669"/>
    <property type="project" value="TreeGrafter"/>
</dbReference>
<feature type="active site" evidence="8">
    <location>
        <position position="82"/>
    </location>
</feature>
<evidence type="ECO:0000259" key="9">
    <source>
        <dbReference type="Pfam" id="PF10502"/>
    </source>
</evidence>
<reference evidence="10 11" key="1">
    <citation type="journal article" date="2021" name="Elife">
        <title>Chloroplast acquisition without the gene transfer in kleptoplastic sea slugs, Plakobranchus ocellatus.</title>
        <authorList>
            <person name="Maeda T."/>
            <person name="Takahashi S."/>
            <person name="Yoshida T."/>
            <person name="Shimamura S."/>
            <person name="Takaki Y."/>
            <person name="Nagai Y."/>
            <person name="Toyoda A."/>
            <person name="Suzuki Y."/>
            <person name="Arimoto A."/>
            <person name="Ishii H."/>
            <person name="Satoh N."/>
            <person name="Nishiyama T."/>
            <person name="Hasebe M."/>
            <person name="Maruyama T."/>
            <person name="Minagawa J."/>
            <person name="Obokata J."/>
            <person name="Shigenobu S."/>
        </authorList>
    </citation>
    <scope>NUCLEOTIDE SEQUENCE [LARGE SCALE GENOMIC DNA]</scope>
</reference>
<dbReference type="Proteomes" id="UP000735302">
    <property type="component" value="Unassembled WGS sequence"/>
</dbReference>
<dbReference type="Pfam" id="PF10502">
    <property type="entry name" value="Peptidase_S26"/>
    <property type="match status" value="2"/>
</dbReference>
<evidence type="ECO:0000256" key="8">
    <source>
        <dbReference type="PIRSR" id="PIRSR600223-1"/>
    </source>
</evidence>
<accession>A0AAV4E3A6</accession>
<evidence type="ECO:0000256" key="6">
    <source>
        <dbReference type="ARBA" id="ARBA00023136"/>
    </source>
</evidence>
<keyword evidence="3" id="KW-0999">Mitochondrion inner membrane</keyword>
<evidence type="ECO:0000313" key="10">
    <source>
        <dbReference type="EMBL" id="GFO50639.1"/>
    </source>
</evidence>
<dbReference type="PANTHER" id="PTHR12383">
    <property type="entry name" value="PROTEASE FAMILY S26 MITOCHONDRIAL INNER MEMBRANE PROTEASE-RELATED"/>
    <property type="match status" value="1"/>
</dbReference>
<keyword evidence="4" id="KW-0378">Hydrolase</keyword>
<evidence type="ECO:0000256" key="4">
    <source>
        <dbReference type="ARBA" id="ARBA00022801"/>
    </source>
</evidence>
<feature type="domain" description="Peptidase S26" evidence="9">
    <location>
        <begin position="18"/>
        <end position="93"/>
    </location>
</feature>
<protein>
    <submittedName>
        <fullName evidence="10">Mitochondrial inner membrane protease subunit 1</fullName>
    </submittedName>
</protein>
<proteinExistence type="inferred from homology"/>
<gene>
    <name evidence="10" type="ORF">PoB_007714400</name>
</gene>
<evidence type="ECO:0000256" key="7">
    <source>
        <dbReference type="ARBA" id="ARBA00038445"/>
    </source>
</evidence>
<dbReference type="GO" id="GO:0006465">
    <property type="term" value="P:signal peptide processing"/>
    <property type="evidence" value="ECO:0007669"/>
    <property type="project" value="InterPro"/>
</dbReference>
<feature type="active site" evidence="8">
    <location>
        <position position="39"/>
    </location>
</feature>
<dbReference type="InterPro" id="IPR036286">
    <property type="entry name" value="LexA/Signal_pep-like_sf"/>
</dbReference>
<keyword evidence="5" id="KW-0496">Mitochondrion</keyword>
<comment type="subcellular location">
    <subcellularLocation>
        <location evidence="1">Mitochondrion inner membrane</location>
    </subcellularLocation>
</comment>
<evidence type="ECO:0000256" key="2">
    <source>
        <dbReference type="ARBA" id="ARBA00011805"/>
    </source>
</evidence>
<dbReference type="PRINTS" id="PR00727">
    <property type="entry name" value="LEADERPTASE"/>
</dbReference>
<dbReference type="SUPFAM" id="SSF51306">
    <property type="entry name" value="LexA/Signal peptidase"/>
    <property type="match status" value="1"/>
</dbReference>
<organism evidence="10 11">
    <name type="scientific">Plakobranchus ocellatus</name>
    <dbReference type="NCBI Taxonomy" id="259542"/>
    <lineage>
        <taxon>Eukaryota</taxon>
        <taxon>Metazoa</taxon>
        <taxon>Spiralia</taxon>
        <taxon>Lophotrochozoa</taxon>
        <taxon>Mollusca</taxon>
        <taxon>Gastropoda</taxon>
        <taxon>Heterobranchia</taxon>
        <taxon>Euthyneura</taxon>
        <taxon>Panpulmonata</taxon>
        <taxon>Sacoglossa</taxon>
        <taxon>Placobranchoidea</taxon>
        <taxon>Plakobranchidae</taxon>
        <taxon>Plakobranchus</taxon>
    </lineage>
</organism>
<keyword evidence="10" id="KW-0645">Protease</keyword>
<dbReference type="GO" id="GO:0004252">
    <property type="term" value="F:serine-type endopeptidase activity"/>
    <property type="evidence" value="ECO:0007669"/>
    <property type="project" value="InterPro"/>
</dbReference>
<dbReference type="AlphaFoldDB" id="A0AAV4E3A6"/>
<name>A0AAV4E3A6_9GAST</name>
<dbReference type="CDD" id="cd06530">
    <property type="entry name" value="S26_SPase_I"/>
    <property type="match status" value="1"/>
</dbReference>
<dbReference type="EMBL" id="BLXT01008617">
    <property type="protein sequence ID" value="GFO50639.1"/>
    <property type="molecule type" value="Genomic_DNA"/>
</dbReference>